<dbReference type="RefSeq" id="WP_075734056.1">
    <property type="nucleotide sequence ID" value="NZ_CP009249.1"/>
</dbReference>
<evidence type="ECO:0000256" key="6">
    <source>
        <dbReference type="SAM" id="SignalP"/>
    </source>
</evidence>
<dbReference type="InterPro" id="IPR051794">
    <property type="entry name" value="PG_Endopeptidase_C40"/>
</dbReference>
<evidence type="ECO:0000256" key="3">
    <source>
        <dbReference type="ARBA" id="ARBA00022801"/>
    </source>
</evidence>
<feature type="region of interest" description="Disordered" evidence="5">
    <location>
        <begin position="149"/>
        <end position="172"/>
    </location>
</feature>
<dbReference type="SUPFAM" id="SSF54001">
    <property type="entry name" value="Cysteine proteinases"/>
    <property type="match status" value="1"/>
</dbReference>
<evidence type="ECO:0000259" key="7">
    <source>
        <dbReference type="PROSITE" id="PS51935"/>
    </source>
</evidence>
<feature type="compositionally biased region" description="Low complexity" evidence="5">
    <location>
        <begin position="463"/>
        <end position="473"/>
    </location>
</feature>
<evidence type="ECO:0000256" key="5">
    <source>
        <dbReference type="SAM" id="MobiDB-lite"/>
    </source>
</evidence>
<keyword evidence="2" id="KW-0645">Protease</keyword>
<dbReference type="AlphaFoldDB" id="A0A1L7D332"/>
<evidence type="ECO:0000256" key="2">
    <source>
        <dbReference type="ARBA" id="ARBA00022670"/>
    </source>
</evidence>
<proteinExistence type="inferred from homology"/>
<feature type="signal peptide" evidence="6">
    <location>
        <begin position="1"/>
        <end position="46"/>
    </location>
</feature>
<feature type="region of interest" description="Disordered" evidence="5">
    <location>
        <begin position="260"/>
        <end position="339"/>
    </location>
</feature>
<feature type="region of interest" description="Disordered" evidence="5">
    <location>
        <begin position="193"/>
        <end position="225"/>
    </location>
</feature>
<organism evidence="8 9">
    <name type="scientific">Corynebacterium phocae</name>
    <dbReference type="NCBI Taxonomy" id="161895"/>
    <lineage>
        <taxon>Bacteria</taxon>
        <taxon>Bacillati</taxon>
        <taxon>Actinomycetota</taxon>
        <taxon>Actinomycetes</taxon>
        <taxon>Mycobacteriales</taxon>
        <taxon>Corynebacteriaceae</taxon>
        <taxon>Corynebacterium</taxon>
    </lineage>
</organism>
<feature type="compositionally biased region" description="Polar residues" evidence="5">
    <location>
        <begin position="270"/>
        <end position="280"/>
    </location>
</feature>
<dbReference type="GO" id="GO:0006508">
    <property type="term" value="P:proteolysis"/>
    <property type="evidence" value="ECO:0007669"/>
    <property type="project" value="UniProtKB-KW"/>
</dbReference>
<dbReference type="Gene3D" id="3.90.1720.10">
    <property type="entry name" value="endopeptidase domain like (from Nostoc punctiforme)"/>
    <property type="match status" value="1"/>
</dbReference>
<dbReference type="NCBIfam" id="NF046048">
    <property type="entry name" value="NlpC_P60_DIP1281"/>
    <property type="match status" value="1"/>
</dbReference>
<dbReference type="STRING" id="161895.CPHO_05960"/>
<dbReference type="PANTHER" id="PTHR47359:SF3">
    <property type="entry name" value="NLP_P60 DOMAIN-CONTAINING PROTEIN-RELATED"/>
    <property type="match status" value="1"/>
</dbReference>
<comment type="similarity">
    <text evidence="1">Belongs to the peptidase C40 family.</text>
</comment>
<accession>A0A1L7D332</accession>
<keyword evidence="3" id="KW-0378">Hydrolase</keyword>
<reference evidence="8 9" key="1">
    <citation type="submission" date="2014-08" db="EMBL/GenBank/DDBJ databases">
        <title>Complete genome sequence of Corynebacterium phocae M408/89/1(T)(=DSM 44612(T)), isolated from the common seal (Phoca vitulina).</title>
        <authorList>
            <person name="Ruckert C."/>
            <person name="Albersmeier A."/>
            <person name="Winkler A."/>
            <person name="Kalinowski J."/>
        </authorList>
    </citation>
    <scope>NUCLEOTIDE SEQUENCE [LARGE SCALE GENOMIC DNA]</scope>
    <source>
        <strain evidence="8 9">M408/89/1</strain>
    </source>
</reference>
<sequence length="645" mass="67174">MATTYRNAYRNRKPKPTFRLRSFLAAASCTAIVSLVTSVTPAPVQAQTIEQQLLRDIDKAIRDGAGSIPELAGALADIQSEISRLDSTIGAHREAVNRALVDLQDARTELLQAQKGTSTAKSELQIAEDAVALAQRKLDELARSAFRRANTSESVSRAAGQDSRQKMLERQSFLKVQTSKQREVVKELERVRTEKANKESQLRKVEQLAQDREQQAAESEQEARNLLSEASARVQEVMGQRETLLAKQQQAEAALSSFRGEMPDEKDQGSNKAGENSVDPSGNDAVAAPQPAAPIAAAHRAPAPAADATPAATSPAAGGDNSTDGAGNAGTPQDNDLAGSSRAAIEAVRGVTAGVGGDKAPFEGLTADAGSIAPDAAGSSLSNEEMAVAGVAVFGAAAAIVAASQPEHAALSSEMGSSRGNLKALQGVLSATSQVLKATDSRYTNSPSTTAPQASHTTVENSTGQAGAQARTGGLTDDLNSVLEALDNTLTVTEEATEIVADQGEDALIEAVIARAQSQVGVNYAWGGGDANGPTRGIRDGGVADSYGDFDKVGFDCSGLILYAFAGAGIALPHYSGYQYNHGRRVPASQMKRGDLLFYGPGGNQHVAIYLGDGTMIEAPESGGHVRIAPVRYAGMTSDVVRLIG</sequence>
<protein>
    <recommendedName>
        <fullName evidence="7">NlpC/P60 domain-containing protein</fullName>
    </recommendedName>
</protein>
<feature type="chain" id="PRO_5013358351" description="NlpC/P60 domain-containing protein" evidence="6">
    <location>
        <begin position="47"/>
        <end position="645"/>
    </location>
</feature>
<feature type="compositionally biased region" description="Polar residues" evidence="5">
    <location>
        <begin position="320"/>
        <end position="334"/>
    </location>
</feature>
<keyword evidence="6" id="KW-0732">Signal</keyword>
<evidence type="ECO:0000313" key="8">
    <source>
        <dbReference type="EMBL" id="APT92510.1"/>
    </source>
</evidence>
<gene>
    <name evidence="8" type="ORF">CPHO_05960</name>
</gene>
<feature type="compositionally biased region" description="Basic and acidic residues" evidence="5">
    <location>
        <begin position="193"/>
        <end position="215"/>
    </location>
</feature>
<feature type="compositionally biased region" description="Low complexity" evidence="5">
    <location>
        <begin position="285"/>
        <end position="317"/>
    </location>
</feature>
<dbReference type="GO" id="GO:0008234">
    <property type="term" value="F:cysteine-type peptidase activity"/>
    <property type="evidence" value="ECO:0007669"/>
    <property type="project" value="UniProtKB-KW"/>
</dbReference>
<dbReference type="EMBL" id="CP009249">
    <property type="protein sequence ID" value="APT92510.1"/>
    <property type="molecule type" value="Genomic_DNA"/>
</dbReference>
<feature type="domain" description="NlpC/P60" evidence="7">
    <location>
        <begin position="506"/>
        <end position="645"/>
    </location>
</feature>
<dbReference type="PROSITE" id="PS51935">
    <property type="entry name" value="NLPC_P60"/>
    <property type="match status" value="1"/>
</dbReference>
<dbReference type="InterPro" id="IPR000064">
    <property type="entry name" value="NLP_P60_dom"/>
</dbReference>
<dbReference type="InterPro" id="IPR038765">
    <property type="entry name" value="Papain-like_cys_pep_sf"/>
</dbReference>
<keyword evidence="9" id="KW-1185">Reference proteome</keyword>
<dbReference type="KEGG" id="cpho:CPHO_05960"/>
<dbReference type="Pfam" id="PF00877">
    <property type="entry name" value="NLPC_P60"/>
    <property type="match status" value="1"/>
</dbReference>
<feature type="compositionally biased region" description="Polar residues" evidence="5">
    <location>
        <begin position="440"/>
        <end position="462"/>
    </location>
</feature>
<evidence type="ECO:0000313" key="9">
    <source>
        <dbReference type="Proteomes" id="UP000185491"/>
    </source>
</evidence>
<evidence type="ECO:0000256" key="4">
    <source>
        <dbReference type="ARBA" id="ARBA00022807"/>
    </source>
</evidence>
<feature type="region of interest" description="Disordered" evidence="5">
    <location>
        <begin position="440"/>
        <end position="473"/>
    </location>
</feature>
<name>A0A1L7D332_9CORY</name>
<evidence type="ECO:0000256" key="1">
    <source>
        <dbReference type="ARBA" id="ARBA00007074"/>
    </source>
</evidence>
<dbReference type="PANTHER" id="PTHR47359">
    <property type="entry name" value="PEPTIDOGLYCAN DL-ENDOPEPTIDASE CWLO"/>
    <property type="match status" value="1"/>
</dbReference>
<dbReference type="Proteomes" id="UP000185491">
    <property type="component" value="Chromosome"/>
</dbReference>
<keyword evidence="4" id="KW-0788">Thiol protease</keyword>
<dbReference type="OrthoDB" id="4771638at2"/>